<dbReference type="InterPro" id="IPR047194">
    <property type="entry name" value="CwlT-like_lysozyme"/>
</dbReference>
<dbReference type="OrthoDB" id="9813368at2"/>
<dbReference type="Pfam" id="PF13702">
    <property type="entry name" value="Lysozyme_like"/>
    <property type="match status" value="1"/>
</dbReference>
<dbReference type="CDD" id="cd16891">
    <property type="entry name" value="CwlT-like"/>
    <property type="match status" value="1"/>
</dbReference>
<dbReference type="RefSeq" id="WP_110065994.1">
    <property type="nucleotide sequence ID" value="NZ_QGTW01000009.1"/>
</dbReference>
<dbReference type="SUPFAM" id="SSF53955">
    <property type="entry name" value="Lysozyme-like"/>
    <property type="match status" value="1"/>
</dbReference>
<evidence type="ECO:0000313" key="3">
    <source>
        <dbReference type="EMBL" id="PWW27044.1"/>
    </source>
</evidence>
<dbReference type="AlphaFoldDB" id="A0A2V2ZSV3"/>
<proteinExistence type="predicted"/>
<feature type="domain" description="CwlT-like lysozyme" evidence="2">
    <location>
        <begin position="52"/>
        <end position="205"/>
    </location>
</feature>
<comment type="caution">
    <text evidence="3">The sequence shown here is derived from an EMBL/GenBank/DDBJ whole genome shotgun (WGS) entry which is preliminary data.</text>
</comment>
<dbReference type="GO" id="GO:0016052">
    <property type="term" value="P:carbohydrate catabolic process"/>
    <property type="evidence" value="ECO:0007669"/>
    <property type="project" value="TreeGrafter"/>
</dbReference>
<dbReference type="PANTHER" id="PTHR34135">
    <property type="entry name" value="LYSOZYME"/>
    <property type="match status" value="1"/>
</dbReference>
<dbReference type="EMBL" id="QGTW01000009">
    <property type="protein sequence ID" value="PWW27044.1"/>
    <property type="molecule type" value="Genomic_DNA"/>
</dbReference>
<dbReference type="Gene3D" id="1.10.530.10">
    <property type="match status" value="1"/>
</dbReference>
<evidence type="ECO:0000256" key="1">
    <source>
        <dbReference type="SAM" id="MobiDB-lite"/>
    </source>
</evidence>
<dbReference type="Proteomes" id="UP000247150">
    <property type="component" value="Unassembled WGS sequence"/>
</dbReference>
<evidence type="ECO:0000313" key="4">
    <source>
        <dbReference type="Proteomes" id="UP000247150"/>
    </source>
</evidence>
<reference evidence="3 4" key="1">
    <citation type="submission" date="2018-05" db="EMBL/GenBank/DDBJ databases">
        <title>Freshwater and sediment microbial communities from various areas in North America, analyzing microbe dynamics in response to fracking.</title>
        <authorList>
            <person name="Lamendella R."/>
        </authorList>
    </citation>
    <scope>NUCLEOTIDE SEQUENCE [LARGE SCALE GENOMIC DNA]</scope>
    <source>
        <strain evidence="3 4">15_TX</strain>
    </source>
</reference>
<gene>
    <name evidence="3" type="ORF">DFO73_109210</name>
</gene>
<organism evidence="3 4">
    <name type="scientific">Cytobacillus oceanisediminis</name>
    <dbReference type="NCBI Taxonomy" id="665099"/>
    <lineage>
        <taxon>Bacteria</taxon>
        <taxon>Bacillati</taxon>
        <taxon>Bacillota</taxon>
        <taxon>Bacilli</taxon>
        <taxon>Bacillales</taxon>
        <taxon>Bacillaceae</taxon>
        <taxon>Cytobacillus</taxon>
    </lineage>
</organism>
<protein>
    <submittedName>
        <fullName evidence="3">Lysozyme-like protein</fullName>
    </submittedName>
</protein>
<sequence length="224" mass="25274">MKRKKSKKRVKRSSNIALLLFLIVFSFVLIDQFLQMKVEEKAISFLPNPVAEDVQKYTPILQRELEEVNLEEYTFVLAAIMQQESKGKGGDPMQASESAGLPPNSIKDPEQSIKQGVKHFKRALNYGNKKNVDFPTVIQAYNMGIGYIDFVASQGGKHSEEIAKKFSLAQAEKNPQVYNCGGDKNNFRYPYCYGDFTYTTKVTKNIESLTVSNSGKIPKDLLDI</sequence>
<name>A0A2V2ZSV3_9BACI</name>
<dbReference type="PANTHER" id="PTHR34135:SF3">
    <property type="entry name" value="PNEUMOCOCCAL VACCINE ANTIGEN A"/>
    <property type="match status" value="1"/>
</dbReference>
<evidence type="ECO:0000259" key="2">
    <source>
        <dbReference type="Pfam" id="PF13702"/>
    </source>
</evidence>
<dbReference type="InterPro" id="IPR023346">
    <property type="entry name" value="Lysozyme-like_dom_sf"/>
</dbReference>
<feature type="region of interest" description="Disordered" evidence="1">
    <location>
        <begin position="86"/>
        <end position="106"/>
    </location>
</feature>
<accession>A0A2V2ZSV3</accession>